<evidence type="ECO:0008006" key="5">
    <source>
        <dbReference type="Google" id="ProtNLM"/>
    </source>
</evidence>
<keyword evidence="2" id="KW-0472">Membrane</keyword>
<keyword evidence="2" id="KW-0812">Transmembrane</keyword>
<name>A0A410PV49_9FIRM</name>
<dbReference type="AlphaFoldDB" id="A0A410PV49"/>
<keyword evidence="2" id="KW-1133">Transmembrane helix</keyword>
<evidence type="ECO:0000313" key="4">
    <source>
        <dbReference type="Proteomes" id="UP000287601"/>
    </source>
</evidence>
<accession>A0A410PV49</accession>
<organism evidence="3 4">
    <name type="scientific">Aminipila luticellarii</name>
    <dbReference type="NCBI Taxonomy" id="2507160"/>
    <lineage>
        <taxon>Bacteria</taxon>
        <taxon>Bacillati</taxon>
        <taxon>Bacillota</taxon>
        <taxon>Clostridia</taxon>
        <taxon>Peptostreptococcales</taxon>
        <taxon>Anaerovoracaceae</taxon>
        <taxon>Aminipila</taxon>
    </lineage>
</organism>
<feature type="region of interest" description="Disordered" evidence="1">
    <location>
        <begin position="42"/>
        <end position="91"/>
    </location>
</feature>
<dbReference type="EMBL" id="CP035281">
    <property type="protein sequence ID" value="QAT42829.1"/>
    <property type="molecule type" value="Genomic_DNA"/>
</dbReference>
<sequence>MFTRKKRLVERKEFYIALVAILGVGYLMGNLFLSPEDTDQKDNVSAKVSQTVKQNQDKADNISENRDMNSDEVSENSDINSDNSVQENQSGEYYLVKESDGVIKVYRYDENGEESLLKKTDILFSLLSEEDQELFSKGVVVQTDDELLELLQDFES</sequence>
<keyword evidence="4" id="KW-1185">Reference proteome</keyword>
<dbReference type="KEGG" id="amij:EQM06_06045"/>
<protein>
    <recommendedName>
        <fullName evidence="5">Bypass of forespore C C-terminal domain-containing protein</fullName>
    </recommendedName>
</protein>
<feature type="transmembrane region" description="Helical" evidence="2">
    <location>
        <begin position="14"/>
        <end position="33"/>
    </location>
</feature>
<feature type="compositionally biased region" description="Polar residues" evidence="1">
    <location>
        <begin position="76"/>
        <end position="91"/>
    </location>
</feature>
<dbReference type="Proteomes" id="UP000287601">
    <property type="component" value="Chromosome"/>
</dbReference>
<feature type="compositionally biased region" description="Basic and acidic residues" evidence="1">
    <location>
        <begin position="55"/>
        <end position="69"/>
    </location>
</feature>
<dbReference type="RefSeq" id="WP_128745478.1">
    <property type="nucleotide sequence ID" value="NZ_CP035281.1"/>
</dbReference>
<dbReference type="OrthoDB" id="2082016at2"/>
<gene>
    <name evidence="3" type="ORF">EQM06_06045</name>
</gene>
<evidence type="ECO:0000256" key="2">
    <source>
        <dbReference type="SAM" id="Phobius"/>
    </source>
</evidence>
<evidence type="ECO:0000313" key="3">
    <source>
        <dbReference type="EMBL" id="QAT42829.1"/>
    </source>
</evidence>
<proteinExistence type="predicted"/>
<evidence type="ECO:0000256" key="1">
    <source>
        <dbReference type="SAM" id="MobiDB-lite"/>
    </source>
</evidence>
<reference evidence="3 4" key="1">
    <citation type="submission" date="2019-01" db="EMBL/GenBank/DDBJ databases">
        <title>Draft genomes of a novel of Aminipila strains.</title>
        <authorList>
            <person name="Ma S."/>
        </authorList>
    </citation>
    <scope>NUCLEOTIDE SEQUENCE [LARGE SCALE GENOMIC DNA]</scope>
    <source>
        <strain evidence="4">JN-39</strain>
    </source>
</reference>